<accession>F9DX68</accession>
<name>F9DX68_9BACL</name>
<comment type="caution">
    <text evidence="1">The sequence shown here is derived from an EMBL/GenBank/DDBJ whole genome shotgun (WGS) entry which is preliminary data.</text>
</comment>
<reference evidence="1 2" key="1">
    <citation type="submission" date="2011-04" db="EMBL/GenBank/DDBJ databases">
        <authorList>
            <person name="Muzny D."/>
            <person name="Qin X."/>
            <person name="Deng J."/>
            <person name="Jiang H."/>
            <person name="Liu Y."/>
            <person name="Qu J."/>
            <person name="Song X.-Z."/>
            <person name="Zhang L."/>
            <person name="Thornton R."/>
            <person name="Coyle M."/>
            <person name="Francisco L."/>
            <person name="Jackson L."/>
            <person name="Javaid M."/>
            <person name="Korchina V."/>
            <person name="Kovar C."/>
            <person name="Mata R."/>
            <person name="Mathew T."/>
            <person name="Ngo R."/>
            <person name="Nguyen L."/>
            <person name="Nguyen N."/>
            <person name="Okwuonu G."/>
            <person name="Ongeri F."/>
            <person name="Pham C."/>
            <person name="Simmons D."/>
            <person name="Wilczek-Boney K."/>
            <person name="Hale W."/>
            <person name="Jakkamsetti A."/>
            <person name="Pham P."/>
            <person name="Ruth R."/>
            <person name="San Lucas F."/>
            <person name="Warren J."/>
            <person name="Zhang J."/>
            <person name="Zhao Z."/>
            <person name="Zhou C."/>
            <person name="Zhu D."/>
            <person name="Lee S."/>
            <person name="Bess C."/>
            <person name="Blankenburg K."/>
            <person name="Forbes L."/>
            <person name="Fu Q."/>
            <person name="Gubbala S."/>
            <person name="Hirani K."/>
            <person name="Jayaseelan J.C."/>
            <person name="Lara F."/>
            <person name="Munidasa M."/>
            <person name="Palculict T."/>
            <person name="Patil S."/>
            <person name="Pu L.-L."/>
            <person name="Saada N."/>
            <person name="Tang L."/>
            <person name="Weissenberger G."/>
            <person name="Zhu Y."/>
            <person name="Hemphill L."/>
            <person name="Shang Y."/>
            <person name="Youmans B."/>
            <person name="Ayvaz T."/>
            <person name="Ross M."/>
            <person name="Santibanez J."/>
            <person name="Aqrawi P."/>
            <person name="Gross S."/>
            <person name="Joshi V."/>
            <person name="Fowler G."/>
            <person name="Nazareth L."/>
            <person name="Reid J."/>
            <person name="Worley K."/>
            <person name="Petrosino J."/>
            <person name="Highlander S."/>
            <person name="Gibbs R."/>
        </authorList>
    </citation>
    <scope>NUCLEOTIDE SEQUENCE [LARGE SCALE GENOMIC DNA]</scope>
    <source>
        <strain evidence="1 2">2681</strain>
    </source>
</reference>
<evidence type="ECO:0000313" key="1">
    <source>
        <dbReference type="EMBL" id="EGQ21116.1"/>
    </source>
</evidence>
<proteinExistence type="predicted"/>
<gene>
    <name evidence="1" type="ORF">HMPREF9372_3399</name>
</gene>
<dbReference type="AlphaFoldDB" id="F9DX68"/>
<organism evidence="1 2">
    <name type="scientific">Sporosarcina newyorkensis 2681</name>
    <dbReference type="NCBI Taxonomy" id="1027292"/>
    <lineage>
        <taxon>Bacteria</taxon>
        <taxon>Bacillati</taxon>
        <taxon>Bacillota</taxon>
        <taxon>Bacilli</taxon>
        <taxon>Bacillales</taxon>
        <taxon>Caryophanaceae</taxon>
        <taxon>Sporosarcina</taxon>
    </lineage>
</organism>
<protein>
    <submittedName>
        <fullName evidence="1">Uncharacterized protein</fullName>
    </submittedName>
</protein>
<dbReference type="HOGENOM" id="CLU_2425463_0_0_9"/>
<dbReference type="EMBL" id="AFPZ01000105">
    <property type="protein sequence ID" value="EGQ21116.1"/>
    <property type="molecule type" value="Genomic_DNA"/>
</dbReference>
<sequence length="91" mass="10283">MVAGNDLVANRCIWFRGVMERNESSIKEGEGCEMKSYRWEIVPMEGESTFVLTSADSVLVAAQTFEENYGNHISIYAIRKAAEIIEFEEAI</sequence>
<dbReference type="Proteomes" id="UP000005316">
    <property type="component" value="Unassembled WGS sequence"/>
</dbReference>
<evidence type="ECO:0000313" key="2">
    <source>
        <dbReference type="Proteomes" id="UP000005316"/>
    </source>
</evidence>